<evidence type="ECO:0000313" key="10">
    <source>
        <dbReference type="EMBL" id="KHF42813.1"/>
    </source>
</evidence>
<organism evidence="10 11">
    <name type="scientific">Saccharomonospora viridis</name>
    <dbReference type="NCBI Taxonomy" id="1852"/>
    <lineage>
        <taxon>Bacteria</taxon>
        <taxon>Bacillati</taxon>
        <taxon>Actinomycetota</taxon>
        <taxon>Actinomycetes</taxon>
        <taxon>Pseudonocardiales</taxon>
        <taxon>Pseudonocardiaceae</taxon>
        <taxon>Saccharomonospora</taxon>
    </lineage>
</organism>
<sequence>MGTRERGDRHRARGPLNRARLALARRPLAVDAALYLGCAAYALVLTLTDKHLGFRVWGACAVVGYALALAHTCWLLLTAHHTRSRLRSRWTGVAAIGIVGMLTPLVTLLVRREVSGGDWTDDENLWSAQPEVWVIERSASTLLATGTPYLDIAGLGRAPDVYDYTPYGPIMAVFGLPRALSNGHPVIDVLTDARLVFLVVAAVCVIASLRLLRVSSVPLRGAQLAVVFPLTALTSTTAGPDLAIVGLIVLATALAAADRPIWSAIVCALAASAKLIAAPAVVVLAFVVTTRLGVRALARFTAVFITASLLVTVPVLVVDPRAFVEHVFLFPTGLAAVASPAASPLPGHLLASTGTVGTVLAFTILAAAGLAVLIWLIRIPPRTAADAALRTAVGLAAFTMLTTATRFGYLVYVSVLLGAVLVLRSRAGVPLSTTEPDSDTVEGHVPLTSS</sequence>
<feature type="transmembrane region" description="Helical" evidence="9">
    <location>
        <begin position="89"/>
        <end position="110"/>
    </location>
</feature>
<evidence type="ECO:0000256" key="6">
    <source>
        <dbReference type="ARBA" id="ARBA00023136"/>
    </source>
</evidence>
<dbReference type="OrthoDB" id="3867445at2"/>
<gene>
    <name evidence="10" type="ORF">MINT15_30150</name>
</gene>
<name>A0A837D4X8_9PSEU</name>
<keyword evidence="6 9" id="KW-0472">Membrane</keyword>
<protein>
    <recommendedName>
        <fullName evidence="12">DUF2029 domain-containing protein</fullName>
    </recommendedName>
</protein>
<keyword evidence="5 9" id="KW-1133">Transmembrane helix</keyword>
<comment type="caution">
    <text evidence="10">The sequence shown here is derived from an EMBL/GenBank/DDBJ whole genome shotgun (WGS) entry which is preliminary data.</text>
</comment>
<dbReference type="RefSeq" id="WP_037311785.1">
    <property type="nucleotide sequence ID" value="NZ_FOWS01000001.1"/>
</dbReference>
<comment type="similarity">
    <text evidence="7">Belongs to the glycosyltransferase 87 family.</text>
</comment>
<evidence type="ECO:0008006" key="12">
    <source>
        <dbReference type="Google" id="ProtNLM"/>
    </source>
</evidence>
<feature type="transmembrane region" description="Helical" evidence="9">
    <location>
        <begin position="224"/>
        <end position="255"/>
    </location>
</feature>
<evidence type="ECO:0000256" key="3">
    <source>
        <dbReference type="ARBA" id="ARBA00022679"/>
    </source>
</evidence>
<evidence type="ECO:0000313" key="11">
    <source>
        <dbReference type="Proteomes" id="UP000030848"/>
    </source>
</evidence>
<dbReference type="GO" id="GO:0005886">
    <property type="term" value="C:plasma membrane"/>
    <property type="evidence" value="ECO:0007669"/>
    <property type="project" value="UniProtKB-SubCell"/>
</dbReference>
<evidence type="ECO:0000256" key="7">
    <source>
        <dbReference type="ARBA" id="ARBA00024033"/>
    </source>
</evidence>
<feature type="transmembrane region" description="Helical" evidence="9">
    <location>
        <begin position="195"/>
        <end position="212"/>
    </location>
</feature>
<feature type="transmembrane region" description="Helical" evidence="9">
    <location>
        <begin position="300"/>
        <end position="318"/>
    </location>
</feature>
<feature type="transmembrane region" description="Helical" evidence="9">
    <location>
        <begin position="261"/>
        <end position="288"/>
    </location>
</feature>
<dbReference type="Pfam" id="PF09594">
    <property type="entry name" value="GT87"/>
    <property type="match status" value="1"/>
</dbReference>
<keyword evidence="4 9" id="KW-0812">Transmembrane</keyword>
<proteinExistence type="inferred from homology"/>
<keyword evidence="3" id="KW-0808">Transferase</keyword>
<dbReference type="EMBL" id="JRZE01000006">
    <property type="protein sequence ID" value="KHF42813.1"/>
    <property type="molecule type" value="Genomic_DNA"/>
</dbReference>
<feature type="transmembrane region" description="Helical" evidence="9">
    <location>
        <begin position="28"/>
        <end position="48"/>
    </location>
</feature>
<evidence type="ECO:0000256" key="2">
    <source>
        <dbReference type="ARBA" id="ARBA00022475"/>
    </source>
</evidence>
<evidence type="ECO:0000256" key="9">
    <source>
        <dbReference type="SAM" id="Phobius"/>
    </source>
</evidence>
<dbReference type="AlphaFoldDB" id="A0A837D4X8"/>
<dbReference type="Proteomes" id="UP000030848">
    <property type="component" value="Unassembled WGS sequence"/>
</dbReference>
<reference evidence="10 11" key="1">
    <citation type="submission" date="2014-10" db="EMBL/GenBank/DDBJ databases">
        <title>Genome sequence of Micropolyspora internatus JCM3315.</title>
        <authorList>
            <person name="Shin S.-K."/>
            <person name="Yi H."/>
        </authorList>
    </citation>
    <scope>NUCLEOTIDE SEQUENCE [LARGE SCALE GENOMIC DNA]</scope>
    <source>
        <strain evidence="10 11">JCM 3315</strain>
    </source>
</reference>
<dbReference type="GO" id="GO:0016758">
    <property type="term" value="F:hexosyltransferase activity"/>
    <property type="evidence" value="ECO:0007669"/>
    <property type="project" value="InterPro"/>
</dbReference>
<evidence type="ECO:0000256" key="1">
    <source>
        <dbReference type="ARBA" id="ARBA00004651"/>
    </source>
</evidence>
<evidence type="ECO:0000256" key="4">
    <source>
        <dbReference type="ARBA" id="ARBA00022692"/>
    </source>
</evidence>
<evidence type="ECO:0000256" key="8">
    <source>
        <dbReference type="SAM" id="MobiDB-lite"/>
    </source>
</evidence>
<feature type="transmembrane region" description="Helical" evidence="9">
    <location>
        <begin position="356"/>
        <end position="377"/>
    </location>
</feature>
<keyword evidence="2" id="KW-1003">Cell membrane</keyword>
<accession>A0A837D4X8</accession>
<feature type="region of interest" description="Disordered" evidence="8">
    <location>
        <begin position="430"/>
        <end position="450"/>
    </location>
</feature>
<dbReference type="InterPro" id="IPR018584">
    <property type="entry name" value="GT87"/>
</dbReference>
<evidence type="ECO:0000256" key="5">
    <source>
        <dbReference type="ARBA" id="ARBA00022989"/>
    </source>
</evidence>
<comment type="subcellular location">
    <subcellularLocation>
        <location evidence="1">Cell membrane</location>
        <topology evidence="1">Multi-pass membrane protein</topology>
    </subcellularLocation>
</comment>
<feature type="transmembrane region" description="Helical" evidence="9">
    <location>
        <begin position="54"/>
        <end position="77"/>
    </location>
</feature>